<comment type="caution">
    <text evidence="3">The sequence shown here is derived from an EMBL/GenBank/DDBJ whole genome shotgun (WGS) entry which is preliminary data.</text>
</comment>
<protein>
    <submittedName>
        <fullName evidence="3">Glycosyltransferase</fullName>
    </submittedName>
</protein>
<dbReference type="eggNOG" id="COG0438">
    <property type="taxonomic scope" value="Bacteria"/>
</dbReference>
<proteinExistence type="predicted"/>
<dbReference type="OrthoDB" id="9790710at2"/>
<keyword evidence="4" id="KW-1185">Reference proteome</keyword>
<dbReference type="Gene3D" id="3.40.50.2000">
    <property type="entry name" value="Glycogen Phosphorylase B"/>
    <property type="match status" value="2"/>
</dbReference>
<evidence type="ECO:0000259" key="2">
    <source>
        <dbReference type="Pfam" id="PF13439"/>
    </source>
</evidence>
<evidence type="ECO:0000313" key="4">
    <source>
        <dbReference type="Proteomes" id="UP000009881"/>
    </source>
</evidence>
<sequence>MTVQTPLDTTRRPPPRHILLTSDSGQFGGMEMRMIDEARALRDMGHRVTVAVADFPGRDRMADRLRDLDVPLEHYEPARVLSDYNHRFRARWQAATRPETGLGRFAPDLVHVFFSWTDQGIDHLWAAGRAGLPAVASIRNSFTPWPLTRWHRLHLPTAFRSVRALYGVSGAALDSFAATFDSWIPNTARRTVIHNGVDTDRFVPSPTQRLRARKALGIPGHVPLVGSVGRLADQKRPLELLEVFRRVRRRLPEARLLLVGSGHLEAQVREEITRTGLTEAVVILPFTHAVEALYCAMDLHLLISRNEGFSSVIAEAMACGVPVVGTRVPGTEEVIRGTKAGALVPFGDPAAIARTVIDILESGADARARMGQAGREAAVMRFSRDAWLARITRFYAEVLNPAAPSAAVAAAPRGKRA</sequence>
<gene>
    <name evidence="3" type="ORF">C882_1610</name>
</gene>
<dbReference type="InterPro" id="IPR028098">
    <property type="entry name" value="Glyco_trans_4-like_N"/>
</dbReference>
<evidence type="ECO:0000313" key="3">
    <source>
        <dbReference type="EMBL" id="EKV32772.1"/>
    </source>
</evidence>
<dbReference type="GO" id="GO:0016757">
    <property type="term" value="F:glycosyltransferase activity"/>
    <property type="evidence" value="ECO:0007669"/>
    <property type="project" value="InterPro"/>
</dbReference>
<dbReference type="STRING" id="1238182.C882_1610"/>
<keyword evidence="3" id="KW-0808">Transferase</keyword>
<dbReference type="RefSeq" id="WP_009538599.1">
    <property type="nucleotide sequence ID" value="NZ_ANHY01000002.1"/>
</dbReference>
<dbReference type="SUPFAM" id="SSF53756">
    <property type="entry name" value="UDP-Glycosyltransferase/glycogen phosphorylase"/>
    <property type="match status" value="1"/>
</dbReference>
<dbReference type="InterPro" id="IPR050194">
    <property type="entry name" value="Glycosyltransferase_grp1"/>
</dbReference>
<organism evidence="3 4">
    <name type="scientific">Caenispirillum salinarum AK4</name>
    <dbReference type="NCBI Taxonomy" id="1238182"/>
    <lineage>
        <taxon>Bacteria</taxon>
        <taxon>Pseudomonadati</taxon>
        <taxon>Pseudomonadota</taxon>
        <taxon>Alphaproteobacteria</taxon>
        <taxon>Rhodospirillales</taxon>
        <taxon>Novispirillaceae</taxon>
        <taxon>Caenispirillum</taxon>
    </lineage>
</organism>
<dbReference type="Pfam" id="PF00534">
    <property type="entry name" value="Glycos_transf_1"/>
    <property type="match status" value="1"/>
</dbReference>
<dbReference type="PANTHER" id="PTHR45947:SF3">
    <property type="entry name" value="SULFOQUINOVOSYL TRANSFERASE SQD2"/>
    <property type="match status" value="1"/>
</dbReference>
<dbReference type="AlphaFoldDB" id="K9H5D2"/>
<dbReference type="Proteomes" id="UP000009881">
    <property type="component" value="Unassembled WGS sequence"/>
</dbReference>
<reference evidence="3 4" key="1">
    <citation type="journal article" date="2013" name="Genome Announc.">
        <title>Draft Genome Sequence of an Alphaproteobacterium, Caenispirillum salinarum AK4(T), Isolated from a Solar Saltern.</title>
        <authorList>
            <person name="Khatri I."/>
            <person name="Singh A."/>
            <person name="Korpole S."/>
            <person name="Pinnaka A.K."/>
            <person name="Subramanian S."/>
        </authorList>
    </citation>
    <scope>NUCLEOTIDE SEQUENCE [LARGE SCALE GENOMIC DNA]</scope>
    <source>
        <strain evidence="3 4">AK4</strain>
    </source>
</reference>
<evidence type="ECO:0000259" key="1">
    <source>
        <dbReference type="Pfam" id="PF00534"/>
    </source>
</evidence>
<dbReference type="Pfam" id="PF13439">
    <property type="entry name" value="Glyco_transf_4"/>
    <property type="match status" value="1"/>
</dbReference>
<feature type="domain" description="Glycosyltransferase subfamily 4-like N-terminal" evidence="2">
    <location>
        <begin position="27"/>
        <end position="201"/>
    </location>
</feature>
<dbReference type="EMBL" id="ANHY01000002">
    <property type="protein sequence ID" value="EKV32772.1"/>
    <property type="molecule type" value="Genomic_DNA"/>
</dbReference>
<accession>K9H5D2</accession>
<name>K9H5D2_9PROT</name>
<dbReference type="InterPro" id="IPR001296">
    <property type="entry name" value="Glyco_trans_1"/>
</dbReference>
<feature type="domain" description="Glycosyl transferase family 1" evidence="1">
    <location>
        <begin position="211"/>
        <end position="376"/>
    </location>
</feature>
<dbReference type="PANTHER" id="PTHR45947">
    <property type="entry name" value="SULFOQUINOVOSYL TRANSFERASE SQD2"/>
    <property type="match status" value="1"/>
</dbReference>